<dbReference type="InterPro" id="IPR001387">
    <property type="entry name" value="Cro/C1-type_HTH"/>
</dbReference>
<evidence type="ECO:0000313" key="2">
    <source>
        <dbReference type="EMBL" id="GAA2072800.1"/>
    </source>
</evidence>
<comment type="caution">
    <text evidence="2">The sequence shown here is derived from an EMBL/GenBank/DDBJ whole genome shotgun (WGS) entry which is preliminary data.</text>
</comment>
<dbReference type="InterPro" id="IPR010982">
    <property type="entry name" value="Lambda_DNA-bd_dom_sf"/>
</dbReference>
<proteinExistence type="predicted"/>
<dbReference type="Pfam" id="PF01381">
    <property type="entry name" value="HTH_3"/>
    <property type="match status" value="1"/>
</dbReference>
<evidence type="ECO:0000259" key="1">
    <source>
        <dbReference type="PROSITE" id="PS50943"/>
    </source>
</evidence>
<evidence type="ECO:0000313" key="3">
    <source>
        <dbReference type="Proteomes" id="UP001501480"/>
    </source>
</evidence>
<dbReference type="RefSeq" id="WP_344324891.1">
    <property type="nucleotide sequence ID" value="NZ_BAAAPY010000002.1"/>
</dbReference>
<dbReference type="CDD" id="cd00093">
    <property type="entry name" value="HTH_XRE"/>
    <property type="match status" value="1"/>
</dbReference>
<gene>
    <name evidence="2" type="ORF">GCM10009821_08680</name>
</gene>
<protein>
    <recommendedName>
        <fullName evidence="1">HTH cro/C1-type domain-containing protein</fullName>
    </recommendedName>
</protein>
<reference evidence="2 3" key="1">
    <citation type="journal article" date="2019" name="Int. J. Syst. Evol. Microbiol.">
        <title>The Global Catalogue of Microorganisms (GCM) 10K type strain sequencing project: providing services to taxonomists for standard genome sequencing and annotation.</title>
        <authorList>
            <consortium name="The Broad Institute Genomics Platform"/>
            <consortium name="The Broad Institute Genome Sequencing Center for Infectious Disease"/>
            <person name="Wu L."/>
            <person name="Ma J."/>
        </authorList>
    </citation>
    <scope>NUCLEOTIDE SEQUENCE [LARGE SCALE GENOMIC DNA]</scope>
    <source>
        <strain evidence="2 3">JCM 15749</strain>
    </source>
</reference>
<accession>A0ABN2VUG8</accession>
<dbReference type="Gene3D" id="1.10.260.40">
    <property type="entry name" value="lambda repressor-like DNA-binding domains"/>
    <property type="match status" value="1"/>
</dbReference>
<feature type="domain" description="HTH cro/C1-type" evidence="1">
    <location>
        <begin position="17"/>
        <end position="72"/>
    </location>
</feature>
<name>A0ABN2VUG8_9ACTN</name>
<dbReference type="SMART" id="SM00530">
    <property type="entry name" value="HTH_XRE"/>
    <property type="match status" value="1"/>
</dbReference>
<dbReference type="Proteomes" id="UP001501480">
    <property type="component" value="Unassembled WGS sequence"/>
</dbReference>
<organism evidence="2 3">
    <name type="scientific">Aeromicrobium halocynthiae</name>
    <dbReference type="NCBI Taxonomy" id="560557"/>
    <lineage>
        <taxon>Bacteria</taxon>
        <taxon>Bacillati</taxon>
        <taxon>Actinomycetota</taxon>
        <taxon>Actinomycetes</taxon>
        <taxon>Propionibacteriales</taxon>
        <taxon>Nocardioidaceae</taxon>
        <taxon>Aeromicrobium</taxon>
    </lineage>
</organism>
<dbReference type="SUPFAM" id="SSF47413">
    <property type="entry name" value="lambda repressor-like DNA-binding domains"/>
    <property type="match status" value="1"/>
</dbReference>
<sequence length="88" mass="10000">MSQIHLEDVASRLATHMVKWRARRGLSKNDAASRIGLDLQQWDRWESGHTKNPTLKSLMRIAEAMETDLPTLIADVYWPADDGENAPD</sequence>
<dbReference type="PROSITE" id="PS50943">
    <property type="entry name" value="HTH_CROC1"/>
    <property type="match status" value="1"/>
</dbReference>
<keyword evidence="3" id="KW-1185">Reference proteome</keyword>
<dbReference type="EMBL" id="BAAAPY010000002">
    <property type="protein sequence ID" value="GAA2072800.1"/>
    <property type="molecule type" value="Genomic_DNA"/>
</dbReference>